<sequence length="202" mass="23066">MRKSDTKKVDSLNILVVDDEETITQILSTGFENNGYTTFTSGDIETALSIIKKHPIHFTLLDARLQGQSGIELCRSISKISPNTINIIMTGYPGVKSAVEAMRTNAYDYLIKPFRIETVLSIFDRAIEEIQAHSLNFNNEELVQSLRKENEQLKKMIKDVGSVNKQKHMQYDTRKSREHAAEISYKKLIKKPFKIIKESTND</sequence>
<dbReference type="AlphaFoldDB" id="A0A381YSK7"/>
<evidence type="ECO:0000259" key="3">
    <source>
        <dbReference type="PROSITE" id="PS50110"/>
    </source>
</evidence>
<dbReference type="Gene3D" id="3.40.50.2300">
    <property type="match status" value="1"/>
</dbReference>
<organism evidence="4">
    <name type="scientific">marine metagenome</name>
    <dbReference type="NCBI Taxonomy" id="408172"/>
    <lineage>
        <taxon>unclassified sequences</taxon>
        <taxon>metagenomes</taxon>
        <taxon>ecological metagenomes</taxon>
    </lineage>
</organism>
<proteinExistence type="predicted"/>
<keyword evidence="2" id="KW-0175">Coiled coil</keyword>
<dbReference type="GO" id="GO:0000160">
    <property type="term" value="P:phosphorelay signal transduction system"/>
    <property type="evidence" value="ECO:0007669"/>
    <property type="project" value="InterPro"/>
</dbReference>
<dbReference type="SMART" id="SM00448">
    <property type="entry name" value="REC"/>
    <property type="match status" value="1"/>
</dbReference>
<feature type="domain" description="Response regulatory" evidence="3">
    <location>
        <begin position="13"/>
        <end position="127"/>
    </location>
</feature>
<protein>
    <recommendedName>
        <fullName evidence="3">Response regulatory domain-containing protein</fullName>
    </recommendedName>
</protein>
<dbReference type="InterPro" id="IPR050595">
    <property type="entry name" value="Bact_response_regulator"/>
</dbReference>
<evidence type="ECO:0000256" key="1">
    <source>
        <dbReference type="ARBA" id="ARBA00022553"/>
    </source>
</evidence>
<dbReference type="Pfam" id="PF00072">
    <property type="entry name" value="Response_reg"/>
    <property type="match status" value="1"/>
</dbReference>
<dbReference type="PROSITE" id="PS50110">
    <property type="entry name" value="RESPONSE_REGULATORY"/>
    <property type="match status" value="1"/>
</dbReference>
<evidence type="ECO:0000313" key="4">
    <source>
        <dbReference type="EMBL" id="SVA79477.1"/>
    </source>
</evidence>
<dbReference type="SUPFAM" id="SSF52172">
    <property type="entry name" value="CheY-like"/>
    <property type="match status" value="1"/>
</dbReference>
<gene>
    <name evidence="4" type="ORF">METZ01_LOCUS132331</name>
</gene>
<dbReference type="PANTHER" id="PTHR44591">
    <property type="entry name" value="STRESS RESPONSE REGULATOR PROTEIN 1"/>
    <property type="match status" value="1"/>
</dbReference>
<reference evidence="4" key="1">
    <citation type="submission" date="2018-05" db="EMBL/GenBank/DDBJ databases">
        <authorList>
            <person name="Lanie J.A."/>
            <person name="Ng W.-L."/>
            <person name="Kazmierczak K.M."/>
            <person name="Andrzejewski T.M."/>
            <person name="Davidsen T.M."/>
            <person name="Wayne K.J."/>
            <person name="Tettelin H."/>
            <person name="Glass J.I."/>
            <person name="Rusch D."/>
            <person name="Podicherti R."/>
            <person name="Tsui H.-C.T."/>
            <person name="Winkler M.E."/>
        </authorList>
    </citation>
    <scope>NUCLEOTIDE SEQUENCE</scope>
</reference>
<dbReference type="InterPro" id="IPR001789">
    <property type="entry name" value="Sig_transdc_resp-reg_receiver"/>
</dbReference>
<name>A0A381YSK7_9ZZZZ</name>
<dbReference type="InterPro" id="IPR011006">
    <property type="entry name" value="CheY-like_superfamily"/>
</dbReference>
<keyword evidence="1" id="KW-0597">Phosphoprotein</keyword>
<accession>A0A381YSK7</accession>
<dbReference type="PANTHER" id="PTHR44591:SF3">
    <property type="entry name" value="RESPONSE REGULATORY DOMAIN-CONTAINING PROTEIN"/>
    <property type="match status" value="1"/>
</dbReference>
<dbReference type="EMBL" id="UINC01018850">
    <property type="protein sequence ID" value="SVA79477.1"/>
    <property type="molecule type" value="Genomic_DNA"/>
</dbReference>
<evidence type="ECO:0000256" key="2">
    <source>
        <dbReference type="SAM" id="Coils"/>
    </source>
</evidence>
<feature type="coiled-coil region" evidence="2">
    <location>
        <begin position="136"/>
        <end position="163"/>
    </location>
</feature>